<keyword evidence="3" id="KW-0479">Metal-binding</keyword>
<dbReference type="SUPFAM" id="SSF55961">
    <property type="entry name" value="Bet v1-like"/>
    <property type="match status" value="1"/>
</dbReference>
<organism evidence="8">
    <name type="scientific">uncultured Thermomicrobiales bacterium</name>
    <dbReference type="NCBI Taxonomy" id="1645740"/>
    <lineage>
        <taxon>Bacteria</taxon>
        <taxon>Pseudomonadati</taxon>
        <taxon>Thermomicrobiota</taxon>
        <taxon>Thermomicrobia</taxon>
        <taxon>Thermomicrobiales</taxon>
        <taxon>environmental samples</taxon>
    </lineage>
</organism>
<comment type="cofactor">
    <cofactor evidence="1">
        <name>Fe cation</name>
        <dbReference type="ChEBI" id="CHEBI:24875"/>
    </cofactor>
</comment>
<dbReference type="PRINTS" id="PR00090">
    <property type="entry name" value="RNGDIOXGNASE"/>
</dbReference>
<evidence type="ECO:0000259" key="7">
    <source>
        <dbReference type="PROSITE" id="PS51296"/>
    </source>
</evidence>
<keyword evidence="5" id="KW-0408">Iron</keyword>
<dbReference type="EMBL" id="CADCWN010000096">
    <property type="protein sequence ID" value="CAA9563002.1"/>
    <property type="molecule type" value="Genomic_DNA"/>
</dbReference>
<gene>
    <name evidence="8" type="ORF">AVDCRST_MAG18-1249</name>
</gene>
<sequence>MLGEARHGGVDPRLGAALAEGYTLPAAWYTEPAWFAREQEQIFRRTWQYVGLAEQVAKPGDFFTAQVGTVPIIVTRDETGTVRAFVNVCRHRGSILVAEECGHGKIFQCPYHAWTYGLDGALRAAPGMREEASFDRGQFSLFGLRAELWGPFIFVNLDAAAAPLAAALGELPALVAATGAPLDRIRRRVRTVYDIAANWKVVVDNYLECYHCPVAHPGFTQLIDTNNYTITEYDLFSTQGGALREEKQGAESLYDTSGAVRDGFYAYLWPNFTLNIYPGQGNTSINLFLPLGPDRTRAIFEYCFVETVGEEEERDFVRFIEQVQVEDIVLCETVQRGLGTGFFDQGKLMLWQEGALRHFQRLVHRFVTA</sequence>
<evidence type="ECO:0000256" key="6">
    <source>
        <dbReference type="ARBA" id="ARBA00023014"/>
    </source>
</evidence>
<evidence type="ECO:0000313" key="8">
    <source>
        <dbReference type="EMBL" id="CAA9563002.1"/>
    </source>
</evidence>
<dbReference type="CDD" id="cd03469">
    <property type="entry name" value="Rieske_RO_Alpha_N"/>
    <property type="match status" value="1"/>
</dbReference>
<dbReference type="PROSITE" id="PS51296">
    <property type="entry name" value="RIESKE"/>
    <property type="match status" value="1"/>
</dbReference>
<evidence type="ECO:0000256" key="2">
    <source>
        <dbReference type="ARBA" id="ARBA00022714"/>
    </source>
</evidence>
<dbReference type="AlphaFoldDB" id="A0A6J4UZU6"/>
<evidence type="ECO:0000256" key="4">
    <source>
        <dbReference type="ARBA" id="ARBA00023002"/>
    </source>
</evidence>
<dbReference type="InterPro" id="IPR001663">
    <property type="entry name" value="Rng_hydr_dOase-A"/>
</dbReference>
<feature type="domain" description="Rieske" evidence="7">
    <location>
        <begin position="47"/>
        <end position="155"/>
    </location>
</feature>
<dbReference type="PANTHER" id="PTHR43756:SF5">
    <property type="entry name" value="CHOLINE MONOOXYGENASE, CHLOROPLASTIC"/>
    <property type="match status" value="1"/>
</dbReference>
<dbReference type="PANTHER" id="PTHR43756">
    <property type="entry name" value="CHOLINE MONOOXYGENASE, CHLOROPLASTIC"/>
    <property type="match status" value="1"/>
</dbReference>
<dbReference type="InterPro" id="IPR036922">
    <property type="entry name" value="Rieske_2Fe-2S_sf"/>
</dbReference>
<dbReference type="GO" id="GO:0051537">
    <property type="term" value="F:2 iron, 2 sulfur cluster binding"/>
    <property type="evidence" value="ECO:0007669"/>
    <property type="project" value="UniProtKB-KW"/>
</dbReference>
<dbReference type="GO" id="GO:0005506">
    <property type="term" value="F:iron ion binding"/>
    <property type="evidence" value="ECO:0007669"/>
    <property type="project" value="InterPro"/>
</dbReference>
<dbReference type="GO" id="GO:0004497">
    <property type="term" value="F:monooxygenase activity"/>
    <property type="evidence" value="ECO:0007669"/>
    <property type="project" value="UniProtKB-KW"/>
</dbReference>
<keyword evidence="8" id="KW-0503">Monooxygenase</keyword>
<dbReference type="InterPro" id="IPR015879">
    <property type="entry name" value="Ring_hydroxy_dOase_asu_C_dom"/>
</dbReference>
<reference evidence="8" key="1">
    <citation type="submission" date="2020-02" db="EMBL/GenBank/DDBJ databases">
        <authorList>
            <person name="Meier V. D."/>
        </authorList>
    </citation>
    <scope>NUCLEOTIDE SEQUENCE</scope>
    <source>
        <strain evidence="8">AVDCRST_MAG18</strain>
    </source>
</reference>
<dbReference type="InterPro" id="IPR017941">
    <property type="entry name" value="Rieske_2Fe-2S"/>
</dbReference>
<evidence type="ECO:0000256" key="3">
    <source>
        <dbReference type="ARBA" id="ARBA00022723"/>
    </source>
</evidence>
<evidence type="ECO:0000256" key="1">
    <source>
        <dbReference type="ARBA" id="ARBA00001962"/>
    </source>
</evidence>
<proteinExistence type="predicted"/>
<accession>A0A6J4UZU6</accession>
<dbReference type="Pfam" id="PF00355">
    <property type="entry name" value="Rieske"/>
    <property type="match status" value="1"/>
</dbReference>
<evidence type="ECO:0000256" key="5">
    <source>
        <dbReference type="ARBA" id="ARBA00023004"/>
    </source>
</evidence>
<dbReference type="Gene3D" id="2.102.10.10">
    <property type="entry name" value="Rieske [2Fe-2S] iron-sulphur domain"/>
    <property type="match status" value="1"/>
</dbReference>
<keyword evidence="6" id="KW-0411">Iron-sulfur</keyword>
<protein>
    <submittedName>
        <fullName evidence="8">Carnitine monooxygenase, oxygenase component CntA</fullName>
    </submittedName>
</protein>
<dbReference type="Pfam" id="PF00848">
    <property type="entry name" value="Ring_hydroxyl_A"/>
    <property type="match status" value="1"/>
</dbReference>
<name>A0A6J4UZU6_9BACT</name>
<keyword evidence="4" id="KW-0560">Oxidoreductase</keyword>
<keyword evidence="2" id="KW-0001">2Fe-2S</keyword>
<dbReference type="Gene3D" id="3.90.380.10">
    <property type="entry name" value="Naphthalene 1,2-dioxygenase Alpha Subunit, Chain A, domain 1"/>
    <property type="match status" value="1"/>
</dbReference>
<dbReference type="SUPFAM" id="SSF50022">
    <property type="entry name" value="ISP domain"/>
    <property type="match status" value="1"/>
</dbReference>